<comment type="caution">
    <text evidence="1">The sequence shown here is derived from an EMBL/GenBank/DDBJ whole genome shotgun (WGS) entry which is preliminary data.</text>
</comment>
<dbReference type="AlphaFoldDB" id="A0A7W9EWR2"/>
<organism evidence="1 2">
    <name type="scientific">Yoonia ponticola</name>
    <dbReference type="NCBI Taxonomy" id="1524255"/>
    <lineage>
        <taxon>Bacteria</taxon>
        <taxon>Pseudomonadati</taxon>
        <taxon>Pseudomonadota</taxon>
        <taxon>Alphaproteobacteria</taxon>
        <taxon>Rhodobacterales</taxon>
        <taxon>Paracoccaceae</taxon>
        <taxon>Yoonia</taxon>
    </lineage>
</organism>
<gene>
    <name evidence="1" type="ORF">FHS72_000468</name>
</gene>
<evidence type="ECO:0000313" key="2">
    <source>
        <dbReference type="Proteomes" id="UP000535415"/>
    </source>
</evidence>
<accession>A0A7W9EWR2</accession>
<evidence type="ECO:0000313" key="1">
    <source>
        <dbReference type="EMBL" id="MBB5720864.1"/>
    </source>
</evidence>
<keyword evidence="2" id="KW-1185">Reference proteome</keyword>
<dbReference type="RefSeq" id="WP_183524912.1">
    <property type="nucleotide sequence ID" value="NZ_JACIJM010000001.1"/>
</dbReference>
<name>A0A7W9EWR2_9RHOB</name>
<dbReference type="EMBL" id="JACIJM010000001">
    <property type="protein sequence ID" value="MBB5720864.1"/>
    <property type="molecule type" value="Genomic_DNA"/>
</dbReference>
<dbReference type="Proteomes" id="UP000535415">
    <property type="component" value="Unassembled WGS sequence"/>
</dbReference>
<reference evidence="1 2" key="1">
    <citation type="submission" date="2020-08" db="EMBL/GenBank/DDBJ databases">
        <title>Genomic Encyclopedia of Type Strains, Phase IV (KMG-IV): sequencing the most valuable type-strain genomes for metagenomic binning, comparative biology and taxonomic classification.</title>
        <authorList>
            <person name="Goeker M."/>
        </authorList>
    </citation>
    <scope>NUCLEOTIDE SEQUENCE [LARGE SCALE GENOMIC DNA]</scope>
    <source>
        <strain evidence="1 2">DSM 101064</strain>
    </source>
</reference>
<sequence>MAIGKKTFMVATFMAITALFGNIGASNADTLHKAPATENITDFNIK</sequence>
<proteinExistence type="predicted"/>
<protein>
    <submittedName>
        <fullName evidence="1">Uncharacterized protein</fullName>
    </submittedName>
</protein>